<dbReference type="InterPro" id="IPR027602">
    <property type="entry name" value="PGA_system"/>
</dbReference>
<dbReference type="KEGG" id="tai:Taci_1735"/>
<dbReference type="NCBIfam" id="TIGR04332">
    <property type="entry name" value="gamma_Glu_sys"/>
    <property type="match status" value="1"/>
</dbReference>
<proteinExistence type="predicted"/>
<gene>
    <name evidence="1" type="ordered locus">Taci_1735</name>
</gene>
<keyword evidence="2" id="KW-1185">Reference proteome</keyword>
<accession>D1B7F8</accession>
<dbReference type="eggNOG" id="ENOG502Z9ES">
    <property type="taxonomic scope" value="Bacteria"/>
</dbReference>
<evidence type="ECO:0000313" key="2">
    <source>
        <dbReference type="Proteomes" id="UP000002030"/>
    </source>
</evidence>
<dbReference type="AlphaFoldDB" id="D1B7F8"/>
<organism evidence="1 2">
    <name type="scientific">Thermanaerovibrio acidaminovorans (strain ATCC 49978 / DSM 6589 / Su883)</name>
    <name type="common">Selenomonas acidaminovorans</name>
    <dbReference type="NCBI Taxonomy" id="525903"/>
    <lineage>
        <taxon>Bacteria</taxon>
        <taxon>Thermotogati</taxon>
        <taxon>Synergistota</taxon>
        <taxon>Synergistia</taxon>
        <taxon>Synergistales</taxon>
        <taxon>Synergistaceae</taxon>
        <taxon>Thermanaerovibrio</taxon>
    </lineage>
</organism>
<dbReference type="STRING" id="525903.Taci_1735"/>
<dbReference type="EMBL" id="CP001818">
    <property type="protein sequence ID" value="ACZ19949.1"/>
    <property type="molecule type" value="Genomic_DNA"/>
</dbReference>
<dbReference type="OrthoDB" id="6233025at2"/>
<dbReference type="HOGENOM" id="CLU_056932_0_0_0"/>
<sequence length="316" mass="34022">MAGPIGGPFPRRLVALSVLLGALLLIPPGLLDPEGLRALWRYRAARDAISRHLASRKLPLDPRYPFLGVDWSITTTTQGELGAKRLSHSPIWALRAVGWFKEAGLKPGDRIAIFSSSSFPALLASVICAAEAMDLRVTLVVSLGASSYGANRPEVPWPDMEEAMRSQGAIRARSVAYTLGGDGEVGGGIPEEGLQVLLESVRSSGIPLWRERVLQRKLELVDLIGPRLVVSIGGSAANLGSDPAVLDLPSGLVRPPANGGDGLVGMALNRGIPVLHLINLEGLNRREARRHPRWASLVGLLAFASTVWSFRRWRLE</sequence>
<dbReference type="EnsemblBacteria" id="ACZ19949">
    <property type="protein sequence ID" value="ACZ19949"/>
    <property type="gene ID" value="Taci_1735"/>
</dbReference>
<dbReference type="RefSeq" id="WP_012870458.1">
    <property type="nucleotide sequence ID" value="NC_013522.1"/>
</dbReference>
<dbReference type="Proteomes" id="UP000002030">
    <property type="component" value="Chromosome"/>
</dbReference>
<name>D1B7F8_THEAS</name>
<evidence type="ECO:0008006" key="3">
    <source>
        <dbReference type="Google" id="ProtNLM"/>
    </source>
</evidence>
<protein>
    <recommendedName>
        <fullName evidence="3">Poly-gamma-glutamate system protein</fullName>
    </recommendedName>
</protein>
<reference evidence="1 2" key="1">
    <citation type="journal article" date="2009" name="Stand. Genomic Sci.">
        <title>Complete genome sequence of Thermanaerovibrio acidaminovorans type strain (Su883).</title>
        <authorList>
            <person name="Chovatia M."/>
            <person name="Sikorski J."/>
            <person name="Schroder M."/>
            <person name="Lapidus A."/>
            <person name="Nolan M."/>
            <person name="Tice H."/>
            <person name="Glavina Del Rio T."/>
            <person name="Copeland A."/>
            <person name="Cheng J.F."/>
            <person name="Lucas S."/>
            <person name="Chen F."/>
            <person name="Bruce D."/>
            <person name="Goodwin L."/>
            <person name="Pitluck S."/>
            <person name="Ivanova N."/>
            <person name="Mavromatis K."/>
            <person name="Ovchinnikova G."/>
            <person name="Pati A."/>
            <person name="Chen A."/>
            <person name="Palaniappan K."/>
            <person name="Land M."/>
            <person name="Hauser L."/>
            <person name="Chang Y.J."/>
            <person name="Jeffries C.D."/>
            <person name="Chain P."/>
            <person name="Saunders E."/>
            <person name="Detter J.C."/>
            <person name="Brettin T."/>
            <person name="Rohde M."/>
            <person name="Goker M."/>
            <person name="Spring S."/>
            <person name="Bristow J."/>
            <person name="Markowitz V."/>
            <person name="Hugenholtz P."/>
            <person name="Kyrpides N.C."/>
            <person name="Klenk H.P."/>
            <person name="Eisen J.A."/>
        </authorList>
    </citation>
    <scope>NUCLEOTIDE SEQUENCE [LARGE SCALE GENOMIC DNA]</scope>
    <source>
        <strain evidence="2">ATCC 49978 / DSM 6589 / Su883</strain>
    </source>
</reference>
<evidence type="ECO:0000313" key="1">
    <source>
        <dbReference type="EMBL" id="ACZ19949.1"/>
    </source>
</evidence>